<dbReference type="InterPro" id="IPR046348">
    <property type="entry name" value="SIS_dom_sf"/>
</dbReference>
<name>A0ABZ2SMF5_9ENTE</name>
<dbReference type="PROSITE" id="PS51464">
    <property type="entry name" value="SIS"/>
    <property type="match status" value="1"/>
</dbReference>
<dbReference type="InterPro" id="IPR001347">
    <property type="entry name" value="SIS_dom"/>
</dbReference>
<dbReference type="InterPro" id="IPR036388">
    <property type="entry name" value="WH-like_DNA-bd_sf"/>
</dbReference>
<dbReference type="Pfam" id="PF01418">
    <property type="entry name" value="HTH_6"/>
    <property type="match status" value="1"/>
</dbReference>
<evidence type="ECO:0000256" key="1">
    <source>
        <dbReference type="ARBA" id="ARBA00023015"/>
    </source>
</evidence>
<dbReference type="RefSeq" id="WP_207871740.1">
    <property type="nucleotide sequence ID" value="NZ_CP147251.1"/>
</dbReference>
<sequence length="250" mass="28147">MLFLNDTPELSPIDFEIYKYIASHMEQVSYMRIRELATCTQASTASILRFCKKFGCEGFSEFKIKLRWYQENLEKQQTVRTVDESAFINFIHRLKEERFQEDLQKAVQLLAEKEMVFFIGGGTSNSIASYGAFYFASIFPVVAHLDLSGNHSLNSLSTASAEKMALIVLSVDGESLDVINYLNHFVAQQRAIISITNSANSTIASLSDVNLAYYITTARKGKADIATQVPALYTIEYLAKEVQKSKNKKA</sequence>
<evidence type="ECO:0000256" key="2">
    <source>
        <dbReference type="ARBA" id="ARBA00023125"/>
    </source>
</evidence>
<dbReference type="EMBL" id="CP147251">
    <property type="protein sequence ID" value="WYJ75561.1"/>
    <property type="molecule type" value="Genomic_DNA"/>
</dbReference>
<dbReference type="PANTHER" id="PTHR30514">
    <property type="entry name" value="GLUCOKINASE"/>
    <property type="match status" value="1"/>
</dbReference>
<feature type="domain" description="HTH rpiR-type" evidence="4">
    <location>
        <begin position="1"/>
        <end position="73"/>
    </location>
</feature>
<gene>
    <name evidence="6" type="ORF">DOK78_000136</name>
</gene>
<dbReference type="Gene3D" id="3.40.50.10490">
    <property type="entry name" value="Glucose-6-phosphate isomerase like protein, domain 1"/>
    <property type="match status" value="1"/>
</dbReference>
<dbReference type="CDD" id="cd05013">
    <property type="entry name" value="SIS_RpiR"/>
    <property type="match status" value="1"/>
</dbReference>
<evidence type="ECO:0000313" key="6">
    <source>
        <dbReference type="EMBL" id="WYJ75561.1"/>
    </source>
</evidence>
<reference evidence="6 7" key="1">
    <citation type="submission" date="2024-03" db="EMBL/GenBank/DDBJ databases">
        <title>The Genome Sequence of Enterococcus sp. DIV2402.</title>
        <authorList>
            <consortium name="The Broad Institute Genomics Platform"/>
            <consortium name="The Broad Institute Microbial Omics Core"/>
            <consortium name="The Broad Institute Genomic Center for Infectious Diseases"/>
            <person name="Earl A."/>
            <person name="Manson A."/>
            <person name="Gilmore M."/>
            <person name="Schwartman J."/>
            <person name="Shea T."/>
            <person name="Abouelleil A."/>
            <person name="Cao P."/>
            <person name="Chapman S."/>
            <person name="Cusick C."/>
            <person name="Young S."/>
            <person name="Neafsey D."/>
            <person name="Nusbaum C."/>
            <person name="Birren B."/>
        </authorList>
    </citation>
    <scope>NUCLEOTIDE SEQUENCE [LARGE SCALE GENOMIC DNA]</scope>
    <source>
        <strain evidence="6 7">DIV2402</strain>
    </source>
</reference>
<evidence type="ECO:0000256" key="3">
    <source>
        <dbReference type="ARBA" id="ARBA00023163"/>
    </source>
</evidence>
<keyword evidence="7" id="KW-1185">Reference proteome</keyword>
<dbReference type="InterPro" id="IPR047640">
    <property type="entry name" value="RpiR-like"/>
</dbReference>
<dbReference type="PROSITE" id="PS51071">
    <property type="entry name" value="HTH_RPIR"/>
    <property type="match status" value="1"/>
</dbReference>
<organism evidence="6 7">
    <name type="scientific">Candidatus Enterococcus lowellii</name>
    <dbReference type="NCBI Taxonomy" id="2230877"/>
    <lineage>
        <taxon>Bacteria</taxon>
        <taxon>Bacillati</taxon>
        <taxon>Bacillota</taxon>
        <taxon>Bacilli</taxon>
        <taxon>Lactobacillales</taxon>
        <taxon>Enterococcaceae</taxon>
        <taxon>Enterococcus</taxon>
    </lineage>
</organism>
<dbReference type="SUPFAM" id="SSF53697">
    <property type="entry name" value="SIS domain"/>
    <property type="match status" value="1"/>
</dbReference>
<keyword evidence="1" id="KW-0805">Transcription regulation</keyword>
<dbReference type="InterPro" id="IPR009057">
    <property type="entry name" value="Homeodomain-like_sf"/>
</dbReference>
<dbReference type="SUPFAM" id="SSF46689">
    <property type="entry name" value="Homeodomain-like"/>
    <property type="match status" value="1"/>
</dbReference>
<keyword evidence="2" id="KW-0238">DNA-binding</keyword>
<dbReference type="Gene3D" id="1.10.10.10">
    <property type="entry name" value="Winged helix-like DNA-binding domain superfamily/Winged helix DNA-binding domain"/>
    <property type="match status" value="1"/>
</dbReference>
<evidence type="ECO:0000259" key="5">
    <source>
        <dbReference type="PROSITE" id="PS51464"/>
    </source>
</evidence>
<evidence type="ECO:0000259" key="4">
    <source>
        <dbReference type="PROSITE" id="PS51071"/>
    </source>
</evidence>
<evidence type="ECO:0000313" key="7">
    <source>
        <dbReference type="Proteomes" id="UP000664701"/>
    </source>
</evidence>
<keyword evidence="3" id="KW-0804">Transcription</keyword>
<dbReference type="InterPro" id="IPR035472">
    <property type="entry name" value="RpiR-like_SIS"/>
</dbReference>
<dbReference type="InterPro" id="IPR000281">
    <property type="entry name" value="HTH_RpiR"/>
</dbReference>
<dbReference type="Proteomes" id="UP000664701">
    <property type="component" value="Chromosome"/>
</dbReference>
<accession>A0ABZ2SMF5</accession>
<feature type="domain" description="SIS" evidence="5">
    <location>
        <begin position="106"/>
        <end position="245"/>
    </location>
</feature>
<evidence type="ECO:0008006" key="8">
    <source>
        <dbReference type="Google" id="ProtNLM"/>
    </source>
</evidence>
<dbReference type="PANTHER" id="PTHR30514:SF1">
    <property type="entry name" value="HTH-TYPE TRANSCRIPTIONAL REGULATOR HEXR-RELATED"/>
    <property type="match status" value="1"/>
</dbReference>
<proteinExistence type="predicted"/>
<protein>
    <recommendedName>
        <fullName evidence="8">RpiR family transcriptional regulator</fullName>
    </recommendedName>
</protein>
<dbReference type="Pfam" id="PF01380">
    <property type="entry name" value="SIS"/>
    <property type="match status" value="1"/>
</dbReference>